<accession>A0A1L7CHM7</accession>
<dbReference type="AlphaFoldDB" id="A0A1L7CHM7"/>
<feature type="transmembrane region" description="Helical" evidence="1">
    <location>
        <begin position="23"/>
        <end position="49"/>
    </location>
</feature>
<dbReference type="Proteomes" id="UP000185478">
    <property type="component" value="Chromosome"/>
</dbReference>
<organism evidence="2 3">
    <name type="scientific">Corynebacterium aquilae DSM 44791</name>
    <dbReference type="NCBI Taxonomy" id="1431546"/>
    <lineage>
        <taxon>Bacteria</taxon>
        <taxon>Bacillati</taxon>
        <taxon>Actinomycetota</taxon>
        <taxon>Actinomycetes</taxon>
        <taxon>Mycobacteriales</taxon>
        <taxon>Corynebacteriaceae</taxon>
        <taxon>Corynebacterium</taxon>
    </lineage>
</organism>
<gene>
    <name evidence="2" type="ORF">CAQU_10135</name>
</gene>
<feature type="transmembrane region" description="Helical" evidence="1">
    <location>
        <begin position="96"/>
        <end position="113"/>
    </location>
</feature>
<dbReference type="EMBL" id="CP009245">
    <property type="protein sequence ID" value="APT85354.1"/>
    <property type="molecule type" value="Genomic_DNA"/>
</dbReference>
<keyword evidence="1" id="KW-0472">Membrane</keyword>
<name>A0A1L7CHM7_9CORY</name>
<reference evidence="2 3" key="1">
    <citation type="submission" date="2014-08" db="EMBL/GenBank/DDBJ databases">
        <title>Complete genome sequence of Corynebacterium aquilae S-613T(T) (=DSM 44791(T)), isolated from the choana of a healthy golden eagle.</title>
        <authorList>
            <person name="Ruckert C."/>
            <person name="Albersmeier A."/>
            <person name="Winkler A."/>
            <person name="Kalinowski J."/>
        </authorList>
    </citation>
    <scope>NUCLEOTIDE SEQUENCE [LARGE SCALE GENOMIC DNA]</scope>
    <source>
        <strain evidence="2 3">S-613</strain>
    </source>
</reference>
<protein>
    <submittedName>
        <fullName evidence="2">Uncharacterized protein</fullName>
    </submittedName>
</protein>
<proteinExistence type="predicted"/>
<dbReference type="KEGG" id="caqu:CAQU_10135"/>
<evidence type="ECO:0000313" key="2">
    <source>
        <dbReference type="EMBL" id="APT85354.1"/>
    </source>
</evidence>
<keyword evidence="3" id="KW-1185">Reference proteome</keyword>
<keyword evidence="1" id="KW-1133">Transmembrane helix</keyword>
<evidence type="ECO:0000256" key="1">
    <source>
        <dbReference type="SAM" id="Phobius"/>
    </source>
</evidence>
<feature type="transmembrane region" description="Helical" evidence="1">
    <location>
        <begin position="70"/>
        <end position="90"/>
    </location>
</feature>
<sequence>MAGISQHVWGGTMLEAAEGRPAIVWSTVVVAMVGSLLLLIPLSFVPVAVADGHSFAFGVAFFRQHRMATVGLVAVTLAVVGAALGVARFALYLLPLFAPLVPIIALMWIEAYWQGMEPVDERSGVFGDADRDGDADEVDAVRFFEDDAADLQG</sequence>
<evidence type="ECO:0000313" key="3">
    <source>
        <dbReference type="Proteomes" id="UP000185478"/>
    </source>
</evidence>
<keyword evidence="1" id="KW-0812">Transmembrane</keyword>